<dbReference type="Pfam" id="PF03790">
    <property type="entry name" value="KNOX1"/>
    <property type="match status" value="1"/>
</dbReference>
<keyword evidence="3 5" id="KW-0371">Homeobox</keyword>
<dbReference type="Proteomes" id="UP000239757">
    <property type="component" value="Unassembled WGS sequence"/>
</dbReference>
<dbReference type="SMART" id="SM00389">
    <property type="entry name" value="HOX"/>
    <property type="match status" value="1"/>
</dbReference>
<feature type="region of interest" description="Disordered" evidence="7">
    <location>
        <begin position="149"/>
        <end position="181"/>
    </location>
</feature>
<dbReference type="InterPro" id="IPR008422">
    <property type="entry name" value="KN_HD"/>
</dbReference>
<dbReference type="GO" id="GO:0000981">
    <property type="term" value="F:DNA-binding transcription factor activity, RNA polymerase II-specific"/>
    <property type="evidence" value="ECO:0007669"/>
    <property type="project" value="InterPro"/>
</dbReference>
<dbReference type="PROSITE" id="PS50071">
    <property type="entry name" value="HOMEOBOX_2"/>
    <property type="match status" value="1"/>
</dbReference>
<feature type="domain" description="ELK" evidence="9">
    <location>
        <begin position="180"/>
        <end position="200"/>
    </location>
</feature>
<feature type="DNA-binding region" description="Homeobox; TALE-type" evidence="5">
    <location>
        <begin position="201"/>
        <end position="264"/>
    </location>
</feature>
<evidence type="ECO:0000313" key="11">
    <source>
        <dbReference type="Proteomes" id="UP000239757"/>
    </source>
</evidence>
<dbReference type="InterPro" id="IPR050224">
    <property type="entry name" value="TALE_homeobox"/>
</dbReference>
<name>A0A2P5YAP5_GOSBA</name>
<dbReference type="InterPro" id="IPR001356">
    <property type="entry name" value="HD"/>
</dbReference>
<dbReference type="SMART" id="SM01255">
    <property type="entry name" value="KNOX1"/>
    <property type="match status" value="1"/>
</dbReference>
<gene>
    <name evidence="10" type="ORF">GOBAR_AA07985</name>
</gene>
<accession>A0A2P5YAP5</accession>
<evidence type="ECO:0008006" key="12">
    <source>
        <dbReference type="Google" id="ProtNLM"/>
    </source>
</evidence>
<keyword evidence="2 5" id="KW-0238">DNA-binding</keyword>
<keyword evidence="4 5" id="KW-0539">Nucleus</keyword>
<dbReference type="AlphaFoldDB" id="A0A2P5YAP5"/>
<feature type="domain" description="Homeobox" evidence="8">
    <location>
        <begin position="200"/>
        <end position="263"/>
    </location>
</feature>
<evidence type="ECO:0000256" key="2">
    <source>
        <dbReference type="ARBA" id="ARBA00023125"/>
    </source>
</evidence>
<dbReference type="GO" id="GO:0005634">
    <property type="term" value="C:nucleus"/>
    <property type="evidence" value="ECO:0007669"/>
    <property type="project" value="UniProtKB-SubCell"/>
</dbReference>
<dbReference type="SUPFAM" id="SSF46689">
    <property type="entry name" value="Homeodomain-like"/>
    <property type="match status" value="1"/>
</dbReference>
<organism evidence="10 11">
    <name type="scientific">Gossypium barbadense</name>
    <name type="common">Sea Island cotton</name>
    <name type="synonym">Hibiscus barbadensis</name>
    <dbReference type="NCBI Taxonomy" id="3634"/>
    <lineage>
        <taxon>Eukaryota</taxon>
        <taxon>Viridiplantae</taxon>
        <taxon>Streptophyta</taxon>
        <taxon>Embryophyta</taxon>
        <taxon>Tracheophyta</taxon>
        <taxon>Spermatophyta</taxon>
        <taxon>Magnoliopsida</taxon>
        <taxon>eudicotyledons</taxon>
        <taxon>Gunneridae</taxon>
        <taxon>Pentapetalae</taxon>
        <taxon>rosids</taxon>
        <taxon>malvids</taxon>
        <taxon>Malvales</taxon>
        <taxon>Malvaceae</taxon>
        <taxon>Malvoideae</taxon>
        <taxon>Gossypium</taxon>
    </lineage>
</organism>
<dbReference type="CDD" id="cd00086">
    <property type="entry name" value="homeodomain"/>
    <property type="match status" value="1"/>
</dbReference>
<evidence type="ECO:0000256" key="1">
    <source>
        <dbReference type="ARBA" id="ARBA00004123"/>
    </source>
</evidence>
<comment type="subcellular location">
    <subcellularLocation>
        <location evidence="1 5">Nucleus</location>
    </subcellularLocation>
</comment>
<sequence length="283" mass="31763">MDEMYGFNATGEYADKALMSPENLILPSDYHAWLCSSGRVPMFGSDELISAASAISEAASIAPEIRREEDMSCVIKAKIASHPSYPRLLQAYIDCQKVGAPPEIASILDEIQRENDVNRRDIVPTCLGADPELDEFMLRNLCTGASIRGPSDEGGVSSDEDISGGEVEGQEGQGKSEDRGLKDRLLRRFGSHISSLKLEFSKKKKKGKLPREARQTLLEWWNVHYKWPYPTEADKLALAESTGLDQKQINNWFINQRKRHWKPSESMQFAVMDNLSGQFFSED</sequence>
<dbReference type="InterPro" id="IPR005539">
    <property type="entry name" value="ELK_dom"/>
</dbReference>
<evidence type="ECO:0000256" key="6">
    <source>
        <dbReference type="PROSITE-ProRule" id="PRU00559"/>
    </source>
</evidence>
<evidence type="ECO:0000256" key="3">
    <source>
        <dbReference type="ARBA" id="ARBA00023155"/>
    </source>
</evidence>
<evidence type="ECO:0000313" key="10">
    <source>
        <dbReference type="EMBL" id="PPS12657.1"/>
    </source>
</evidence>
<dbReference type="Gene3D" id="1.10.10.60">
    <property type="entry name" value="Homeodomain-like"/>
    <property type="match status" value="1"/>
</dbReference>
<dbReference type="GO" id="GO:0009888">
    <property type="term" value="P:tissue development"/>
    <property type="evidence" value="ECO:0007669"/>
    <property type="project" value="UniProtKB-ARBA"/>
</dbReference>
<evidence type="ECO:0000259" key="8">
    <source>
        <dbReference type="PROSITE" id="PS50071"/>
    </source>
</evidence>
<reference evidence="10 11" key="1">
    <citation type="submission" date="2015-01" db="EMBL/GenBank/DDBJ databases">
        <title>Genome of allotetraploid Gossypium barbadense reveals genomic plasticity and fiber elongation in cotton evolution.</title>
        <authorList>
            <person name="Chen X."/>
            <person name="Liu X."/>
            <person name="Zhao B."/>
            <person name="Zheng H."/>
            <person name="Hu Y."/>
            <person name="Lu G."/>
            <person name="Yang C."/>
            <person name="Chen J."/>
            <person name="Shan C."/>
            <person name="Zhang L."/>
            <person name="Zhou Y."/>
            <person name="Wang L."/>
            <person name="Guo W."/>
            <person name="Bai Y."/>
            <person name="Ruan J."/>
            <person name="Shangguan X."/>
            <person name="Mao Y."/>
            <person name="Jiang J."/>
            <person name="Zhu Y."/>
            <person name="Lei J."/>
            <person name="Kang H."/>
            <person name="Chen S."/>
            <person name="He X."/>
            <person name="Wang R."/>
            <person name="Wang Y."/>
            <person name="Chen J."/>
            <person name="Wang L."/>
            <person name="Yu S."/>
            <person name="Wang B."/>
            <person name="Wei J."/>
            <person name="Song S."/>
            <person name="Lu X."/>
            <person name="Gao Z."/>
            <person name="Gu W."/>
            <person name="Deng X."/>
            <person name="Ma D."/>
            <person name="Wang S."/>
            <person name="Liang W."/>
            <person name="Fang L."/>
            <person name="Cai C."/>
            <person name="Zhu X."/>
            <person name="Zhou B."/>
            <person name="Zhang Y."/>
            <person name="Chen Z."/>
            <person name="Xu S."/>
            <person name="Zhu R."/>
            <person name="Wang S."/>
            <person name="Zhang T."/>
            <person name="Zhao G."/>
        </authorList>
    </citation>
    <scope>NUCLEOTIDE SEQUENCE [LARGE SCALE GENOMIC DNA]</scope>
    <source>
        <strain evidence="11">cv. Xinhai21</strain>
        <tissue evidence="10">Leaf</tissue>
    </source>
</reference>
<proteinExistence type="inferred from homology"/>
<dbReference type="SMART" id="SM01188">
    <property type="entry name" value="ELK"/>
    <property type="match status" value="1"/>
</dbReference>
<dbReference type="GO" id="GO:0003677">
    <property type="term" value="F:DNA binding"/>
    <property type="evidence" value="ECO:0007669"/>
    <property type="project" value="UniProtKB-UniRule"/>
</dbReference>
<dbReference type="FunFam" id="1.10.10.60:FF:000076">
    <property type="entry name" value="Homeobox protein knotted-1-like 2"/>
    <property type="match status" value="1"/>
</dbReference>
<comment type="similarity">
    <text evidence="6">Belongs to the TALE/KNOX homeobox family.</text>
</comment>
<dbReference type="Pfam" id="PF05920">
    <property type="entry name" value="Homeobox_KN"/>
    <property type="match status" value="1"/>
</dbReference>
<evidence type="ECO:0000259" key="9">
    <source>
        <dbReference type="PROSITE" id="PS51213"/>
    </source>
</evidence>
<dbReference type="InterPro" id="IPR017970">
    <property type="entry name" value="Homeobox_CS"/>
</dbReference>
<evidence type="ECO:0000256" key="7">
    <source>
        <dbReference type="SAM" id="MobiDB-lite"/>
    </source>
</evidence>
<evidence type="ECO:0000256" key="5">
    <source>
        <dbReference type="PROSITE-ProRule" id="PRU00108"/>
    </source>
</evidence>
<dbReference type="PROSITE" id="PS00027">
    <property type="entry name" value="HOMEOBOX_1"/>
    <property type="match status" value="1"/>
</dbReference>
<dbReference type="Pfam" id="PF03789">
    <property type="entry name" value="ELK"/>
    <property type="match status" value="1"/>
</dbReference>
<dbReference type="InterPro" id="IPR009057">
    <property type="entry name" value="Homeodomain-like_sf"/>
</dbReference>
<dbReference type="InterPro" id="IPR005540">
    <property type="entry name" value="KNOX1"/>
</dbReference>
<protein>
    <recommendedName>
        <fullName evidence="12">Homeobox domain-containing protein</fullName>
    </recommendedName>
</protein>
<dbReference type="PANTHER" id="PTHR11850">
    <property type="entry name" value="HOMEOBOX PROTEIN TRANSCRIPTION FACTORS"/>
    <property type="match status" value="1"/>
</dbReference>
<dbReference type="EMBL" id="KZ663452">
    <property type="protein sequence ID" value="PPS12657.1"/>
    <property type="molecule type" value="Genomic_DNA"/>
</dbReference>
<dbReference type="PROSITE" id="PS51213">
    <property type="entry name" value="ELK"/>
    <property type="match status" value="1"/>
</dbReference>
<dbReference type="OrthoDB" id="10056939at2759"/>
<evidence type="ECO:0000256" key="4">
    <source>
        <dbReference type="ARBA" id="ARBA00023242"/>
    </source>
</evidence>